<proteinExistence type="inferred from homology"/>
<dbReference type="InterPro" id="IPR050250">
    <property type="entry name" value="Macrolide_Exporter_MacB"/>
</dbReference>
<keyword evidence="3 7" id="KW-0812">Transmembrane</keyword>
<dbReference type="InterPro" id="IPR047928">
    <property type="entry name" value="Perm_prefix_1"/>
</dbReference>
<evidence type="ECO:0000256" key="3">
    <source>
        <dbReference type="ARBA" id="ARBA00022692"/>
    </source>
</evidence>
<dbReference type="RefSeq" id="WP_089843153.1">
    <property type="nucleotide sequence ID" value="NZ_FOZL01000002.1"/>
</dbReference>
<gene>
    <name evidence="10" type="ORF">SAMN05421771_4017</name>
</gene>
<dbReference type="GO" id="GO:0005886">
    <property type="term" value="C:plasma membrane"/>
    <property type="evidence" value="ECO:0007669"/>
    <property type="project" value="UniProtKB-SubCell"/>
</dbReference>
<dbReference type="InterPro" id="IPR017800">
    <property type="entry name" value="ADOP"/>
</dbReference>
<evidence type="ECO:0000256" key="4">
    <source>
        <dbReference type="ARBA" id="ARBA00022989"/>
    </source>
</evidence>
<dbReference type="PANTHER" id="PTHR30572:SF4">
    <property type="entry name" value="ABC TRANSPORTER PERMEASE YTRF"/>
    <property type="match status" value="1"/>
</dbReference>
<feature type="transmembrane region" description="Helical" evidence="7">
    <location>
        <begin position="406"/>
        <end position="427"/>
    </location>
</feature>
<dbReference type="STRING" id="474950.SAMN05421771_4017"/>
<keyword evidence="5 7" id="KW-0472">Membrane</keyword>
<dbReference type="Pfam" id="PF02687">
    <property type="entry name" value="FtsX"/>
    <property type="match status" value="2"/>
</dbReference>
<feature type="domain" description="ABC3 transporter permease C-terminal" evidence="8">
    <location>
        <begin position="765"/>
        <end position="878"/>
    </location>
</feature>
<comment type="similarity">
    <text evidence="6">Belongs to the ABC-4 integral membrane protein family.</text>
</comment>
<feature type="transmembrane region" description="Helical" evidence="7">
    <location>
        <begin position="98"/>
        <end position="123"/>
    </location>
</feature>
<evidence type="ECO:0000256" key="7">
    <source>
        <dbReference type="SAM" id="Phobius"/>
    </source>
</evidence>
<feature type="transmembrane region" description="Helical" evidence="7">
    <location>
        <begin position="818"/>
        <end position="837"/>
    </location>
</feature>
<accession>A0A1I6MZH4</accession>
<dbReference type="PANTHER" id="PTHR30572">
    <property type="entry name" value="MEMBRANE COMPONENT OF TRANSPORTER-RELATED"/>
    <property type="match status" value="1"/>
</dbReference>
<feature type="transmembrane region" description="Helical" evidence="7">
    <location>
        <begin position="499"/>
        <end position="518"/>
    </location>
</feature>
<sequence>MRLVDRMRMAWRMLFGRVSEGGRLDDELQFHLEQQVAENVAAGMSAEAARYAALRLFGNPAVMRDQTRSMWRWSSMEAMVRDVRYSVRALLRSPGFSLIAIAVMALGIGATVSLFTIVSSVLLKPLPFRDPAKLVMVYEHFLRSQGDGRNSVAPAVYRDWHAQTHGFEDMAAIRDYGYNLTGEHQELPEVVEAGAGTASLFPLLGVKPALGRTFTEDEDNPTGNHVVLLSWSLYQRRFGGDPSIVGKTIRLDTNAYTVVGVLPQGFVFPNMKAELWTPWGQTFKQDSWAQYDNHQSLVVARMKDGVSREAAMHEVEALQQRIHEAHAGRPVTEGALSVPMIEDVTREVKTPLMVLLGAVGCLLLIACLNLSNLLVARSASRRKETAIRGALGGSRMTLIRQQMMESLILCGVGGVLGVGLSLGATRWLAAHWKALPRAEAVHVDGTILAFALGLVVVSALLAGLVPAISSTGKSVMAALQDSSRSVGGGNSRATLRKTLLTAEIALTVVLLLGAGLLFKSFLHLRGADLGCTTDRVLTMKYGLPEKQYDTREKVAGFHEGLLERVQHLPGVKAAALVSRAPGDGWEGDNVFTIAEKPAPTYSLQYDALVRTVDPTYFSTLQIPLLKGRFFTAQERLTQDHFVIVSKQFAEEYFKGEDALGKHLRVSRSKEMEDFEIVGVVGDTLWSVAQPTKATMYFPMMGGGSNSSNATLVVRTDGDPMGVALPIQKQIAALDAGLPVYEILTLQQIVEKGTASQSFSASLVLAFAVLSLALAAIGLYGVLSYLVTQRVSEIGIRIALGAQRGSVLRLIMMDGLRPVLLGLLIGLAGGAAAGALIRSMLVGTSPFDPVVFGVMIVGLLGVALVASVAPALRASRIDPMTALRME</sequence>
<dbReference type="AlphaFoldDB" id="A0A1I6MZH4"/>
<comment type="subcellular location">
    <subcellularLocation>
        <location evidence="1">Cell membrane</location>
        <topology evidence="1">Multi-pass membrane protein</topology>
    </subcellularLocation>
</comment>
<dbReference type="InterPro" id="IPR003838">
    <property type="entry name" value="ABC3_permease_C"/>
</dbReference>
<feature type="domain" description="MacB-like periplasmic core" evidence="9">
    <location>
        <begin position="97"/>
        <end position="318"/>
    </location>
</feature>
<keyword evidence="11" id="KW-1185">Reference proteome</keyword>
<evidence type="ECO:0000256" key="2">
    <source>
        <dbReference type="ARBA" id="ARBA00022475"/>
    </source>
</evidence>
<protein>
    <submittedName>
        <fullName evidence="10">Duplicated orphan permease</fullName>
    </submittedName>
</protein>
<dbReference type="Pfam" id="PF12704">
    <property type="entry name" value="MacB_PCD"/>
    <property type="match status" value="2"/>
</dbReference>
<evidence type="ECO:0000256" key="1">
    <source>
        <dbReference type="ARBA" id="ARBA00004651"/>
    </source>
</evidence>
<evidence type="ECO:0000259" key="9">
    <source>
        <dbReference type="Pfam" id="PF12704"/>
    </source>
</evidence>
<feature type="transmembrane region" description="Helical" evidence="7">
    <location>
        <begin position="447"/>
        <end position="468"/>
    </location>
</feature>
<evidence type="ECO:0000256" key="5">
    <source>
        <dbReference type="ARBA" id="ARBA00023136"/>
    </source>
</evidence>
<organism evidence="10 11">
    <name type="scientific">Granulicella pectinivorans</name>
    <dbReference type="NCBI Taxonomy" id="474950"/>
    <lineage>
        <taxon>Bacteria</taxon>
        <taxon>Pseudomonadati</taxon>
        <taxon>Acidobacteriota</taxon>
        <taxon>Terriglobia</taxon>
        <taxon>Terriglobales</taxon>
        <taxon>Acidobacteriaceae</taxon>
        <taxon>Granulicella</taxon>
    </lineage>
</organism>
<evidence type="ECO:0000313" key="11">
    <source>
        <dbReference type="Proteomes" id="UP000199024"/>
    </source>
</evidence>
<dbReference type="NCBIfam" id="TIGR03434">
    <property type="entry name" value="ADOP"/>
    <property type="match status" value="1"/>
</dbReference>
<name>A0A1I6MZH4_9BACT</name>
<dbReference type="Proteomes" id="UP000199024">
    <property type="component" value="Unassembled WGS sequence"/>
</dbReference>
<evidence type="ECO:0000313" key="10">
    <source>
        <dbReference type="EMBL" id="SFS21047.1"/>
    </source>
</evidence>
<feature type="transmembrane region" description="Helical" evidence="7">
    <location>
        <begin position="849"/>
        <end position="871"/>
    </location>
</feature>
<dbReference type="EMBL" id="FOZL01000002">
    <property type="protein sequence ID" value="SFS21047.1"/>
    <property type="molecule type" value="Genomic_DNA"/>
</dbReference>
<keyword evidence="2" id="KW-1003">Cell membrane</keyword>
<evidence type="ECO:0000256" key="6">
    <source>
        <dbReference type="ARBA" id="ARBA00038076"/>
    </source>
</evidence>
<feature type="domain" description="MacB-like periplasmic core" evidence="9">
    <location>
        <begin position="552"/>
        <end position="705"/>
    </location>
</feature>
<feature type="domain" description="ABC3 transporter permease C-terminal" evidence="8">
    <location>
        <begin position="359"/>
        <end position="473"/>
    </location>
</feature>
<keyword evidence="4 7" id="KW-1133">Transmembrane helix</keyword>
<dbReference type="InterPro" id="IPR025857">
    <property type="entry name" value="MacB_PCD"/>
</dbReference>
<feature type="transmembrane region" description="Helical" evidence="7">
    <location>
        <begin position="352"/>
        <end position="375"/>
    </location>
</feature>
<dbReference type="NCBIfam" id="NF038403">
    <property type="entry name" value="perm_prefix_1"/>
    <property type="match status" value="1"/>
</dbReference>
<feature type="transmembrane region" description="Helical" evidence="7">
    <location>
        <begin position="762"/>
        <end position="786"/>
    </location>
</feature>
<dbReference type="GO" id="GO:0022857">
    <property type="term" value="F:transmembrane transporter activity"/>
    <property type="evidence" value="ECO:0007669"/>
    <property type="project" value="TreeGrafter"/>
</dbReference>
<evidence type="ECO:0000259" key="8">
    <source>
        <dbReference type="Pfam" id="PF02687"/>
    </source>
</evidence>
<reference evidence="10 11" key="1">
    <citation type="submission" date="2016-10" db="EMBL/GenBank/DDBJ databases">
        <authorList>
            <person name="de Groot N.N."/>
        </authorList>
    </citation>
    <scope>NUCLEOTIDE SEQUENCE [LARGE SCALE GENOMIC DNA]</scope>
    <source>
        <strain evidence="10 11">DSM 21001</strain>
    </source>
</reference>
<dbReference type="OrthoDB" id="101410at2"/>